<feature type="transmembrane region" description="Helical" evidence="9">
    <location>
        <begin position="481"/>
        <end position="503"/>
    </location>
</feature>
<evidence type="ECO:0000256" key="4">
    <source>
        <dbReference type="ARBA" id="ARBA00022692"/>
    </source>
</evidence>
<feature type="transmembrane region" description="Helical" evidence="9">
    <location>
        <begin position="509"/>
        <end position="533"/>
    </location>
</feature>
<evidence type="ECO:0000259" key="10">
    <source>
        <dbReference type="Pfam" id="PF02355"/>
    </source>
</evidence>
<feature type="transmembrane region" description="Helical" evidence="9">
    <location>
        <begin position="411"/>
        <end position="432"/>
    </location>
</feature>
<dbReference type="Pfam" id="PF02355">
    <property type="entry name" value="SecD_SecF_C"/>
    <property type="match status" value="1"/>
</dbReference>
<comment type="subunit">
    <text evidence="9">Forms a complex with SecF. Part of the essential Sec protein translocation apparatus which comprises SecA, SecYEG and auxiliary proteins SecDF-YajC and YidC.</text>
</comment>
<dbReference type="HAMAP" id="MF_01463_B">
    <property type="entry name" value="SecD_B"/>
    <property type="match status" value="1"/>
</dbReference>
<evidence type="ECO:0000256" key="1">
    <source>
        <dbReference type="ARBA" id="ARBA00004651"/>
    </source>
</evidence>
<comment type="caution">
    <text evidence="9">Lacks conserved residue(s) required for the propagation of feature annotation.</text>
</comment>
<reference evidence="13" key="2">
    <citation type="submission" date="2023-01" db="EMBL/GenBank/DDBJ databases">
        <title>Draft genome sequence of Algimonas porphyrae strain NBRC 108216.</title>
        <authorList>
            <person name="Sun Q."/>
            <person name="Mori K."/>
        </authorList>
    </citation>
    <scope>NUCLEOTIDE SEQUENCE</scope>
    <source>
        <strain evidence="13">NBRC 108216</strain>
    </source>
</reference>
<organism evidence="13 14">
    <name type="scientific">Algimonas porphyrae</name>
    <dbReference type="NCBI Taxonomy" id="1128113"/>
    <lineage>
        <taxon>Bacteria</taxon>
        <taxon>Pseudomonadati</taxon>
        <taxon>Pseudomonadota</taxon>
        <taxon>Alphaproteobacteria</taxon>
        <taxon>Maricaulales</taxon>
        <taxon>Robiginitomaculaceae</taxon>
        <taxon>Algimonas</taxon>
    </lineage>
</organism>
<protein>
    <recommendedName>
        <fullName evidence="9">Protein translocase subunit SecD</fullName>
    </recommendedName>
</protein>
<dbReference type="InterPro" id="IPR005791">
    <property type="entry name" value="SecD"/>
</dbReference>
<evidence type="ECO:0000259" key="11">
    <source>
        <dbReference type="Pfam" id="PF21760"/>
    </source>
</evidence>
<dbReference type="EMBL" id="BSNJ01000002">
    <property type="protein sequence ID" value="GLQ20238.1"/>
    <property type="molecule type" value="Genomic_DNA"/>
</dbReference>
<keyword evidence="3 9" id="KW-1003">Cell membrane</keyword>
<dbReference type="Pfam" id="PF22599">
    <property type="entry name" value="SecDF_P1_head"/>
    <property type="match status" value="1"/>
</dbReference>
<evidence type="ECO:0000256" key="6">
    <source>
        <dbReference type="ARBA" id="ARBA00022989"/>
    </source>
</evidence>
<dbReference type="InterPro" id="IPR048634">
    <property type="entry name" value="SecD_SecF_C"/>
</dbReference>
<dbReference type="SUPFAM" id="SSF82866">
    <property type="entry name" value="Multidrug efflux transporter AcrB transmembrane domain"/>
    <property type="match status" value="1"/>
</dbReference>
<evidence type="ECO:0000256" key="8">
    <source>
        <dbReference type="ARBA" id="ARBA00023136"/>
    </source>
</evidence>
<evidence type="ECO:0000256" key="3">
    <source>
        <dbReference type="ARBA" id="ARBA00022475"/>
    </source>
</evidence>
<dbReference type="PRINTS" id="PR00702">
    <property type="entry name" value="ACRIFLAVINRP"/>
</dbReference>
<accession>A0ABQ5UY63</accession>
<feature type="domain" description="Protein translocase subunit SecDF P1" evidence="11">
    <location>
        <begin position="162"/>
        <end position="220"/>
    </location>
</feature>
<name>A0ABQ5UY63_9PROT</name>
<dbReference type="Pfam" id="PF21760">
    <property type="entry name" value="SecD_1st"/>
    <property type="match status" value="1"/>
</dbReference>
<evidence type="ECO:0000256" key="9">
    <source>
        <dbReference type="HAMAP-Rule" id="MF_01463"/>
    </source>
</evidence>
<evidence type="ECO:0000313" key="13">
    <source>
        <dbReference type="EMBL" id="GLQ20238.1"/>
    </source>
</evidence>
<dbReference type="InterPro" id="IPR001036">
    <property type="entry name" value="Acrflvin-R"/>
</dbReference>
<reference evidence="13" key="1">
    <citation type="journal article" date="2014" name="Int. J. Syst. Evol. Microbiol.">
        <title>Complete genome of a new Firmicutes species belonging to the dominant human colonic microbiota ('Ruminococcus bicirculans') reveals two chromosomes and a selective capacity to utilize plant glucans.</title>
        <authorList>
            <consortium name="NISC Comparative Sequencing Program"/>
            <person name="Wegmann U."/>
            <person name="Louis P."/>
            <person name="Goesmann A."/>
            <person name="Henrissat B."/>
            <person name="Duncan S.H."/>
            <person name="Flint H.J."/>
        </authorList>
    </citation>
    <scope>NUCLEOTIDE SEQUENCE</scope>
    <source>
        <strain evidence="13">NBRC 108216</strain>
    </source>
</reference>
<keyword evidence="6 9" id="KW-1133">Transmembrane helix</keyword>
<feature type="transmembrane region" description="Helical" evidence="9">
    <location>
        <begin position="438"/>
        <end position="460"/>
    </location>
</feature>
<keyword evidence="4 9" id="KW-0812">Transmembrane</keyword>
<comment type="similarity">
    <text evidence="9">Belongs to the SecD/SecF family. SecD subfamily.</text>
</comment>
<dbReference type="Gene3D" id="3.30.70.3400">
    <property type="match status" value="1"/>
</dbReference>
<dbReference type="PANTHER" id="PTHR30081">
    <property type="entry name" value="PROTEIN-EXPORT MEMBRANE PROTEIN SEC"/>
    <property type="match status" value="1"/>
</dbReference>
<feature type="domain" description="SecDF P1 head subdomain" evidence="12">
    <location>
        <begin position="255"/>
        <end position="363"/>
    </location>
</feature>
<dbReference type="NCBIfam" id="TIGR00916">
    <property type="entry name" value="2A0604s01"/>
    <property type="match status" value="1"/>
</dbReference>
<dbReference type="Gene3D" id="1.20.1640.10">
    <property type="entry name" value="Multidrug efflux transporter AcrB transmembrane domain"/>
    <property type="match status" value="1"/>
</dbReference>
<dbReference type="InterPro" id="IPR055344">
    <property type="entry name" value="SecD_SecF_C_bact"/>
</dbReference>
<dbReference type="Pfam" id="PF07549">
    <property type="entry name" value="Sec_GG"/>
    <property type="match status" value="1"/>
</dbReference>
<feature type="transmembrane region" description="Helical" evidence="9">
    <location>
        <begin position="384"/>
        <end position="404"/>
    </location>
</feature>
<dbReference type="InterPro" id="IPR054384">
    <property type="entry name" value="SecDF_P1_head"/>
</dbReference>
<comment type="subcellular location">
    <subcellularLocation>
        <location evidence="1 9">Cell membrane</location>
        <topology evidence="1 9">Multi-pass membrane protein</topology>
    </subcellularLocation>
</comment>
<comment type="caution">
    <text evidence="13">The sequence shown here is derived from an EMBL/GenBank/DDBJ whole genome shotgun (WGS) entry which is preliminary data.</text>
</comment>
<evidence type="ECO:0000256" key="5">
    <source>
        <dbReference type="ARBA" id="ARBA00022927"/>
    </source>
</evidence>
<dbReference type="PANTHER" id="PTHR30081:SF1">
    <property type="entry name" value="PROTEIN TRANSLOCASE SUBUNIT SECD"/>
    <property type="match status" value="1"/>
</dbReference>
<feature type="domain" description="Protein export membrane protein SecD/SecF C-terminal" evidence="10">
    <location>
        <begin position="365"/>
        <end position="536"/>
    </location>
</feature>
<keyword evidence="2 9" id="KW-0813">Transport</keyword>
<dbReference type="InterPro" id="IPR022813">
    <property type="entry name" value="SecD/SecF_arch_bac"/>
</dbReference>
<dbReference type="Gene3D" id="3.30.1360.200">
    <property type="match status" value="1"/>
</dbReference>
<evidence type="ECO:0000256" key="7">
    <source>
        <dbReference type="ARBA" id="ARBA00023010"/>
    </source>
</evidence>
<dbReference type="NCBIfam" id="TIGR01129">
    <property type="entry name" value="secD"/>
    <property type="match status" value="1"/>
</dbReference>
<dbReference type="InterPro" id="IPR022646">
    <property type="entry name" value="SecD/SecF_CS"/>
</dbReference>
<keyword evidence="7 9" id="KW-0811">Translocation</keyword>
<gene>
    <name evidence="9" type="primary">secD</name>
    <name evidence="13" type="ORF">GCM10007854_11930</name>
</gene>
<proteinExistence type="inferred from homology"/>
<keyword evidence="8 9" id="KW-0472">Membrane</keyword>
<keyword evidence="5 9" id="KW-0653">Protein transport</keyword>
<sequence length="547" mass="58589">MLFFSRWKTIFIVGLVALGIILAAPNVMNSDTRAKLPTFLQKTINLGLDLQGGAHMLLEVDLSSVLQQALVNERTGILTEFRDANPRIQGDQIRIQNGLVVGRLRNAADQDRALAVLQEMSTPVDPTQIGSPRRTEVTSVGNDGFSVRITDAQIEAIRKRTIEQSIEVLRDRIDPSGTTEMTLVREGDDRILLQVPGAKNIDEIKAAINRTANLSFHLVHPDSNQERALAQAVQTFDPETGDARLASIGTRYFPHQDTAGGLIVEESTRITGECLENSSPGVHPDNGSAIVNFSFNFRCSRLFGEMTAKNIGKPFAVVLDGEIITAPNIRGAITGGRGFIEGSFTPDSASELSRLLNAGALPAKLVIVEERTVSAELGEASIRAGQVASIIGLMGVAAFMWLSYGLRFGTIANLALATNIGLIAAALTVLGATLTLPGIAGIILTIGMAVDANVLIFERIREETHNGRPPVSAIETGYRRSLAPILDANITTLIAAITLYFVGSGPVRGFAVTLAIGIVTSVFTAVVFARLLTATWLRGTRPKSLPI</sequence>
<comment type="function">
    <text evidence="9">Part of the Sec protein translocase complex. Interacts with the SecYEG preprotein conducting channel. SecDF uses the proton motive force (PMF) to complete protein translocation after the ATP-dependent function of SecA.</text>
</comment>
<keyword evidence="14" id="KW-1185">Reference proteome</keyword>
<evidence type="ECO:0000256" key="2">
    <source>
        <dbReference type="ARBA" id="ARBA00022448"/>
    </source>
</evidence>
<dbReference type="InterPro" id="IPR048631">
    <property type="entry name" value="SecD_1st"/>
</dbReference>
<evidence type="ECO:0000313" key="14">
    <source>
        <dbReference type="Proteomes" id="UP001161390"/>
    </source>
</evidence>
<dbReference type="RefSeq" id="WP_284370624.1">
    <property type="nucleotide sequence ID" value="NZ_BSNJ01000002.1"/>
</dbReference>
<dbReference type="Proteomes" id="UP001161390">
    <property type="component" value="Unassembled WGS sequence"/>
</dbReference>
<evidence type="ECO:0000259" key="12">
    <source>
        <dbReference type="Pfam" id="PF22599"/>
    </source>
</evidence>